<dbReference type="InterPro" id="IPR004045">
    <property type="entry name" value="Glutathione_S-Trfase_N"/>
</dbReference>
<dbReference type="SUPFAM" id="SSF52833">
    <property type="entry name" value="Thioredoxin-like"/>
    <property type="match status" value="1"/>
</dbReference>
<evidence type="ECO:0000313" key="3">
    <source>
        <dbReference type="Proteomes" id="UP000177515"/>
    </source>
</evidence>
<protein>
    <submittedName>
        <fullName evidence="2">Glutathione S-transferase</fullName>
    </submittedName>
</protein>
<dbReference type="EMBL" id="CP017754">
    <property type="protein sequence ID" value="AOZ05668.1"/>
    <property type="molecule type" value="Genomic_DNA"/>
</dbReference>
<dbReference type="PANTHER" id="PTHR42673:SF21">
    <property type="entry name" value="GLUTATHIONE S-TRANSFERASE YFCF"/>
    <property type="match status" value="1"/>
</dbReference>
<proteinExistence type="predicted"/>
<reference evidence="2 3" key="1">
    <citation type="submission" date="2016-10" db="EMBL/GenBank/DDBJ databases">
        <title>Complete genome sequences of three Cupriavidus strains isolated from various Malaysian environments.</title>
        <authorList>
            <person name="Abdullah A.A.-A."/>
            <person name="Shafie N.A.H."/>
            <person name="Lau N.S."/>
        </authorList>
    </citation>
    <scope>NUCLEOTIDE SEQUENCE [LARGE SCALE GENOMIC DNA]</scope>
    <source>
        <strain evidence="2 3">USMAA1020</strain>
    </source>
</reference>
<accession>A0ABN4TET8</accession>
<dbReference type="Gene3D" id="3.40.30.10">
    <property type="entry name" value="Glutaredoxin"/>
    <property type="match status" value="1"/>
</dbReference>
<sequence>MQLIGMLDSPYVRRTAISLRLLGLPYEHKPVSVFSTYDAFRAINPVVKAPTLVCDDGQVLMDSTLIIDYAETVLAPGRSLMPAEPRARTRALRRVGLALAACEKAVQIVYERGLRPEAKRHAPWLERVTQQLHAACAELEGELLPDAGPLPTPGDQAGVTIAVTWRFIQMMVADVVVLADYPLLNGFSLEAEGTEAFLAAPAE</sequence>
<evidence type="ECO:0000313" key="2">
    <source>
        <dbReference type="EMBL" id="AOZ05668.1"/>
    </source>
</evidence>
<dbReference type="InterPro" id="IPR036249">
    <property type="entry name" value="Thioredoxin-like_sf"/>
</dbReference>
<name>A0ABN4TET8_9BURK</name>
<dbReference type="CDD" id="cd00570">
    <property type="entry name" value="GST_N_family"/>
    <property type="match status" value="1"/>
</dbReference>
<organism evidence="2 3">
    <name type="scientific">Cupriavidus malaysiensis</name>
    <dbReference type="NCBI Taxonomy" id="367825"/>
    <lineage>
        <taxon>Bacteria</taxon>
        <taxon>Pseudomonadati</taxon>
        <taxon>Pseudomonadota</taxon>
        <taxon>Betaproteobacteria</taxon>
        <taxon>Burkholderiales</taxon>
        <taxon>Burkholderiaceae</taxon>
        <taxon>Cupriavidus</taxon>
    </lineage>
</organism>
<dbReference type="Pfam" id="PF13417">
    <property type="entry name" value="GST_N_3"/>
    <property type="match status" value="1"/>
</dbReference>
<dbReference type="PROSITE" id="PS50404">
    <property type="entry name" value="GST_NTER"/>
    <property type="match status" value="1"/>
</dbReference>
<gene>
    <name evidence="2" type="ORF">BKK80_07515</name>
</gene>
<keyword evidence="3" id="KW-1185">Reference proteome</keyword>
<dbReference type="RefSeq" id="WP_071068799.1">
    <property type="nucleotide sequence ID" value="NZ_CP017754.1"/>
</dbReference>
<dbReference type="Gene3D" id="1.20.1050.10">
    <property type="match status" value="1"/>
</dbReference>
<feature type="domain" description="GST N-terminal" evidence="1">
    <location>
        <begin position="1"/>
        <end position="78"/>
    </location>
</feature>
<evidence type="ECO:0000259" key="1">
    <source>
        <dbReference type="PROSITE" id="PS50404"/>
    </source>
</evidence>
<dbReference type="CDD" id="cd03205">
    <property type="entry name" value="GST_C_6"/>
    <property type="match status" value="1"/>
</dbReference>
<dbReference type="Proteomes" id="UP000177515">
    <property type="component" value="Chromosome 1"/>
</dbReference>
<dbReference type="PANTHER" id="PTHR42673">
    <property type="entry name" value="MALEYLACETOACETATE ISOMERASE"/>
    <property type="match status" value="1"/>
</dbReference>